<evidence type="ECO:0000256" key="2">
    <source>
        <dbReference type="ARBA" id="ARBA00022630"/>
    </source>
</evidence>
<dbReference type="InterPro" id="IPR016166">
    <property type="entry name" value="FAD-bd_PCMH"/>
</dbReference>
<name>A0AAD4LLF4_9AGAM</name>
<proteinExistence type="inferred from homology"/>
<comment type="caution">
    <text evidence="7">The sequence shown here is derived from an EMBL/GenBank/DDBJ whole genome shotgun (WGS) entry which is preliminary data.</text>
</comment>
<keyword evidence="5" id="KW-0732">Signal</keyword>
<keyword evidence="2" id="KW-0285">Flavoprotein</keyword>
<protein>
    <submittedName>
        <fullName evidence="7">FAD-binding domain-containing protein</fullName>
    </submittedName>
</protein>
<dbReference type="InterPro" id="IPR006094">
    <property type="entry name" value="Oxid_FAD_bind_N"/>
</dbReference>
<dbReference type="PANTHER" id="PTHR42973">
    <property type="entry name" value="BINDING OXIDOREDUCTASE, PUTATIVE (AFU_ORTHOLOGUE AFUA_1G17690)-RELATED"/>
    <property type="match status" value="1"/>
</dbReference>
<dbReference type="InterPro" id="IPR016169">
    <property type="entry name" value="FAD-bd_PCMH_sub2"/>
</dbReference>
<dbReference type="Pfam" id="PF08031">
    <property type="entry name" value="BBE"/>
    <property type="match status" value="1"/>
</dbReference>
<dbReference type="Proteomes" id="UP001201163">
    <property type="component" value="Unassembled WGS sequence"/>
</dbReference>
<evidence type="ECO:0000259" key="6">
    <source>
        <dbReference type="PROSITE" id="PS51387"/>
    </source>
</evidence>
<organism evidence="7 8">
    <name type="scientific">Lactarius akahatsu</name>
    <dbReference type="NCBI Taxonomy" id="416441"/>
    <lineage>
        <taxon>Eukaryota</taxon>
        <taxon>Fungi</taxon>
        <taxon>Dikarya</taxon>
        <taxon>Basidiomycota</taxon>
        <taxon>Agaricomycotina</taxon>
        <taxon>Agaricomycetes</taxon>
        <taxon>Russulales</taxon>
        <taxon>Russulaceae</taxon>
        <taxon>Lactarius</taxon>
    </lineage>
</organism>
<evidence type="ECO:0000313" key="7">
    <source>
        <dbReference type="EMBL" id="KAH8995339.1"/>
    </source>
</evidence>
<sequence length="506" mass="54181">MRSVLFTFTALSLVSGSLATGISDEDLSLQQNVIHFPDATWHTPQSNVQAVCYQIAYAISDASEVFFPSTHGYAASNKHALASSSGESACSVQPGSPQDVGLILQILGKSRTPFGVKGAGHTGNPGFSSTSGVQISLARFDTFKVNTEAQTVELGPSLTWDDVFERLTPYGVNVIGGRIPGVGVGGLTLSGGYSFQTSQYGLSIDNVVAFELVQPNGTITTVTEANHDLWFALRGGGNNFGIVTKFTFKSFPQGQVWGGAILYAPDQLDAVKAATAEFGKVTDPKAALITTFVYTPGGVSTAALIFYNEPNPPKGMFDAILDIPSPMKDVSIRSFADFIKAVGVADPPGERGSFCGFPVTNYSSNFLDAIAEQISIWGKKLTDIDPTVFVAADAELLDSTVFSHGAPSAYPPDRSLVYFPSILSFTWPNSSLDETIFQAQREIANNLRAAALKDGQDVERAAVYPNYALFDTPLEDMYGQNVPRLRELKRAYDPENVMGLTGGFKF</sequence>
<dbReference type="GO" id="GO:0016491">
    <property type="term" value="F:oxidoreductase activity"/>
    <property type="evidence" value="ECO:0007669"/>
    <property type="project" value="UniProtKB-KW"/>
</dbReference>
<gene>
    <name evidence="7" type="ORF">EDB92DRAFT_2112926</name>
</gene>
<evidence type="ECO:0000256" key="4">
    <source>
        <dbReference type="ARBA" id="ARBA00023002"/>
    </source>
</evidence>
<comment type="similarity">
    <text evidence="1">Belongs to the oxygen-dependent FAD-linked oxidoreductase family.</text>
</comment>
<feature type="chain" id="PRO_5042096525" evidence="5">
    <location>
        <begin position="20"/>
        <end position="506"/>
    </location>
</feature>
<dbReference type="SUPFAM" id="SSF56176">
    <property type="entry name" value="FAD-binding/transporter-associated domain-like"/>
    <property type="match status" value="1"/>
</dbReference>
<dbReference type="GO" id="GO:0071949">
    <property type="term" value="F:FAD binding"/>
    <property type="evidence" value="ECO:0007669"/>
    <property type="project" value="InterPro"/>
</dbReference>
<keyword evidence="4" id="KW-0560">Oxidoreductase</keyword>
<dbReference type="InterPro" id="IPR050416">
    <property type="entry name" value="FAD-linked_Oxidoreductase"/>
</dbReference>
<dbReference type="PROSITE" id="PS51387">
    <property type="entry name" value="FAD_PCMH"/>
    <property type="match status" value="1"/>
</dbReference>
<dbReference type="Gene3D" id="3.30.465.10">
    <property type="match status" value="1"/>
</dbReference>
<dbReference type="PANTHER" id="PTHR42973:SF13">
    <property type="entry name" value="FAD-BINDING PCMH-TYPE DOMAIN-CONTAINING PROTEIN"/>
    <property type="match status" value="1"/>
</dbReference>
<evidence type="ECO:0000256" key="1">
    <source>
        <dbReference type="ARBA" id="ARBA00005466"/>
    </source>
</evidence>
<feature type="domain" description="FAD-binding PCMH-type" evidence="6">
    <location>
        <begin position="84"/>
        <end position="253"/>
    </location>
</feature>
<keyword evidence="8" id="KW-1185">Reference proteome</keyword>
<evidence type="ECO:0000313" key="8">
    <source>
        <dbReference type="Proteomes" id="UP001201163"/>
    </source>
</evidence>
<accession>A0AAD4LLF4</accession>
<dbReference type="EMBL" id="JAKELL010000012">
    <property type="protein sequence ID" value="KAH8995339.1"/>
    <property type="molecule type" value="Genomic_DNA"/>
</dbReference>
<feature type="signal peptide" evidence="5">
    <location>
        <begin position="1"/>
        <end position="19"/>
    </location>
</feature>
<dbReference type="InterPro" id="IPR012951">
    <property type="entry name" value="BBE"/>
</dbReference>
<evidence type="ECO:0000256" key="3">
    <source>
        <dbReference type="ARBA" id="ARBA00022827"/>
    </source>
</evidence>
<dbReference type="InterPro" id="IPR036318">
    <property type="entry name" value="FAD-bd_PCMH-like_sf"/>
</dbReference>
<dbReference type="AlphaFoldDB" id="A0AAD4LLF4"/>
<dbReference type="Pfam" id="PF01565">
    <property type="entry name" value="FAD_binding_4"/>
    <property type="match status" value="1"/>
</dbReference>
<keyword evidence="3" id="KW-0274">FAD</keyword>
<dbReference type="Gene3D" id="3.40.462.20">
    <property type="match status" value="1"/>
</dbReference>
<reference evidence="7" key="1">
    <citation type="submission" date="2022-01" db="EMBL/GenBank/DDBJ databases">
        <title>Comparative genomics reveals a dynamic genome evolution in the ectomycorrhizal milk-cap (Lactarius) mushrooms.</title>
        <authorList>
            <consortium name="DOE Joint Genome Institute"/>
            <person name="Lebreton A."/>
            <person name="Tang N."/>
            <person name="Kuo A."/>
            <person name="LaButti K."/>
            <person name="Drula E."/>
            <person name="Barry K."/>
            <person name="Clum A."/>
            <person name="Lipzen A."/>
            <person name="Mousain D."/>
            <person name="Ng V."/>
            <person name="Wang R."/>
            <person name="Wang X."/>
            <person name="Dai Y."/>
            <person name="Henrissat B."/>
            <person name="Grigoriev I.V."/>
            <person name="Guerin-Laguette A."/>
            <person name="Yu F."/>
            <person name="Martin F.M."/>
        </authorList>
    </citation>
    <scope>NUCLEOTIDE SEQUENCE</scope>
    <source>
        <strain evidence="7">QP</strain>
    </source>
</reference>
<evidence type="ECO:0000256" key="5">
    <source>
        <dbReference type="SAM" id="SignalP"/>
    </source>
</evidence>